<evidence type="ECO:0000313" key="3">
    <source>
        <dbReference type="Proteomes" id="UP000824151"/>
    </source>
</evidence>
<dbReference type="EMBL" id="DXGD01000314">
    <property type="protein sequence ID" value="HIX00165.1"/>
    <property type="molecule type" value="Genomic_DNA"/>
</dbReference>
<reference evidence="2" key="2">
    <citation type="submission" date="2021-04" db="EMBL/GenBank/DDBJ databases">
        <authorList>
            <person name="Gilroy R."/>
        </authorList>
    </citation>
    <scope>NUCLEOTIDE SEQUENCE</scope>
    <source>
        <strain evidence="2">ChiHejej3B27-3195</strain>
    </source>
</reference>
<dbReference type="Proteomes" id="UP000824151">
    <property type="component" value="Unassembled WGS sequence"/>
</dbReference>
<gene>
    <name evidence="2" type="ORF">H9871_08475</name>
</gene>
<evidence type="ECO:0008006" key="4">
    <source>
        <dbReference type="Google" id="ProtNLM"/>
    </source>
</evidence>
<reference evidence="2" key="1">
    <citation type="journal article" date="2021" name="PeerJ">
        <title>Extensive microbial diversity within the chicken gut microbiome revealed by metagenomics and culture.</title>
        <authorList>
            <person name="Gilroy R."/>
            <person name="Ravi A."/>
            <person name="Getino M."/>
            <person name="Pursley I."/>
            <person name="Horton D.L."/>
            <person name="Alikhan N.F."/>
            <person name="Baker D."/>
            <person name="Gharbi K."/>
            <person name="Hall N."/>
            <person name="Watson M."/>
            <person name="Adriaenssens E.M."/>
            <person name="Foster-Nyarko E."/>
            <person name="Jarju S."/>
            <person name="Secka A."/>
            <person name="Antonio M."/>
            <person name="Oren A."/>
            <person name="Chaudhuri R.R."/>
            <person name="La Ragione R."/>
            <person name="Hildebrand F."/>
            <person name="Pallen M.J."/>
        </authorList>
    </citation>
    <scope>NUCLEOTIDE SEQUENCE</scope>
    <source>
        <strain evidence="2">ChiHejej3B27-3195</strain>
    </source>
</reference>
<evidence type="ECO:0000313" key="2">
    <source>
        <dbReference type="EMBL" id="HIX00165.1"/>
    </source>
</evidence>
<comment type="caution">
    <text evidence="2">The sequence shown here is derived from an EMBL/GenBank/DDBJ whole genome shotgun (WGS) entry which is preliminary data.</text>
</comment>
<feature type="non-terminal residue" evidence="2">
    <location>
        <position position="1"/>
    </location>
</feature>
<organism evidence="2 3">
    <name type="scientific">Candidatus Nesterenkonia stercoripullorum</name>
    <dbReference type="NCBI Taxonomy" id="2838701"/>
    <lineage>
        <taxon>Bacteria</taxon>
        <taxon>Bacillati</taxon>
        <taxon>Actinomycetota</taxon>
        <taxon>Actinomycetes</taxon>
        <taxon>Micrococcales</taxon>
        <taxon>Micrococcaceae</taxon>
        <taxon>Nesterenkonia</taxon>
    </lineage>
</organism>
<sequence length="71" mass="7146">STISRGAPLVTVTHDETVASRCSRLIRLQDGGVVYDSAEASEPERVPGAAPGAAQEASSQTWHAGSPGAGA</sequence>
<dbReference type="AlphaFoldDB" id="A0A9D1UTM1"/>
<accession>A0A9D1UTM1</accession>
<feature type="region of interest" description="Disordered" evidence="1">
    <location>
        <begin position="38"/>
        <end position="71"/>
    </location>
</feature>
<protein>
    <recommendedName>
        <fullName evidence="4">ABC transporter ATP-binding protein</fullName>
    </recommendedName>
</protein>
<proteinExistence type="predicted"/>
<name>A0A9D1UTM1_9MICC</name>
<evidence type="ECO:0000256" key="1">
    <source>
        <dbReference type="SAM" id="MobiDB-lite"/>
    </source>
</evidence>